<dbReference type="GO" id="GO:0005762">
    <property type="term" value="C:mitochondrial large ribosomal subunit"/>
    <property type="evidence" value="ECO:0007669"/>
    <property type="project" value="TreeGrafter"/>
</dbReference>
<evidence type="ECO:0000256" key="3">
    <source>
        <dbReference type="ARBA" id="ARBA00022980"/>
    </source>
</evidence>
<evidence type="ECO:0000313" key="8">
    <source>
        <dbReference type="Proteomes" id="UP001347796"/>
    </source>
</evidence>
<dbReference type="AlphaFoldDB" id="A0AAN8JL52"/>
<evidence type="ECO:0000256" key="6">
    <source>
        <dbReference type="ARBA" id="ARBA00035289"/>
    </source>
</evidence>
<proteinExistence type="inferred from homology"/>
<comment type="caution">
    <text evidence="7">The sequence shown here is derived from an EMBL/GenBank/DDBJ whole genome shotgun (WGS) entry which is preliminary data.</text>
</comment>
<accession>A0AAN8JL52</accession>
<dbReference type="InterPro" id="IPR010729">
    <property type="entry name" value="Ribosomal_uL29_mit"/>
</dbReference>
<dbReference type="InterPro" id="IPR038340">
    <property type="entry name" value="MRP-L47_sf"/>
</dbReference>
<evidence type="ECO:0000256" key="1">
    <source>
        <dbReference type="ARBA" id="ARBA00004173"/>
    </source>
</evidence>
<evidence type="ECO:0000313" key="7">
    <source>
        <dbReference type="EMBL" id="KAK6177320.1"/>
    </source>
</evidence>
<keyword evidence="5" id="KW-0687">Ribonucleoprotein</keyword>
<evidence type="ECO:0000256" key="2">
    <source>
        <dbReference type="ARBA" id="ARBA00009254"/>
    </source>
</evidence>
<reference evidence="7 8" key="1">
    <citation type="submission" date="2024-01" db="EMBL/GenBank/DDBJ databases">
        <title>The genome of the rayed Mediterranean limpet Patella caerulea (Linnaeus, 1758).</title>
        <authorList>
            <person name="Anh-Thu Weber A."/>
            <person name="Halstead-Nussloch G."/>
        </authorList>
    </citation>
    <scope>NUCLEOTIDE SEQUENCE [LARGE SCALE GENOMIC DNA]</scope>
    <source>
        <strain evidence="7">AATW-2023a</strain>
        <tissue evidence="7">Whole specimen</tissue>
    </source>
</reference>
<gene>
    <name evidence="7" type="ORF">SNE40_015444</name>
</gene>
<dbReference type="EMBL" id="JAZGQO010000010">
    <property type="protein sequence ID" value="KAK6177320.1"/>
    <property type="molecule type" value="Genomic_DNA"/>
</dbReference>
<dbReference type="Proteomes" id="UP001347796">
    <property type="component" value="Unassembled WGS sequence"/>
</dbReference>
<comment type="similarity">
    <text evidence="2">Belongs to the universal ribosomal protein uL29 family.</text>
</comment>
<keyword evidence="4" id="KW-0496">Mitochondrion</keyword>
<evidence type="ECO:0000256" key="5">
    <source>
        <dbReference type="ARBA" id="ARBA00023274"/>
    </source>
</evidence>
<comment type="subcellular location">
    <subcellularLocation>
        <location evidence="1">Mitochondrion</location>
    </subcellularLocation>
</comment>
<protein>
    <recommendedName>
        <fullName evidence="6">Large ribosomal subunit protein uL29m</fullName>
    </recommendedName>
</protein>
<sequence length="251" mass="30115">MAFFKSSFQFVRCFSNFGVSRIPQLSLLNHQLTLNKRVCGDSALPTTASFSTSTTRFGLDEFFDDAENWPKGSVKVGRPWRLDELRIKSNSDLHKLWYVLLKERNMLLTMEEHYIQESELFPSPERIFKVEESMENILDVVKERDIAFNLLETGKTGQPEKVTIRNFLGLKYERTVEEHSVPQSMNRLFNLLHPKYDKYFVRFINLYEEKKRKEQSKENKRINQYRKRMVEKFPHLKNHEEFKKREKVDRY</sequence>
<dbReference type="Gene3D" id="6.10.330.20">
    <property type="match status" value="1"/>
</dbReference>
<dbReference type="PANTHER" id="PTHR21183">
    <property type="entry name" value="RIBOSOMAL PROTEIN L47, MITOCHONDRIAL-RELATED"/>
    <property type="match status" value="1"/>
</dbReference>
<dbReference type="PANTHER" id="PTHR21183:SF18">
    <property type="entry name" value="LARGE RIBOSOMAL SUBUNIT PROTEIN UL29M"/>
    <property type="match status" value="1"/>
</dbReference>
<dbReference type="GO" id="GO:0003735">
    <property type="term" value="F:structural constituent of ribosome"/>
    <property type="evidence" value="ECO:0007669"/>
    <property type="project" value="InterPro"/>
</dbReference>
<dbReference type="GO" id="GO:0032543">
    <property type="term" value="P:mitochondrial translation"/>
    <property type="evidence" value="ECO:0007669"/>
    <property type="project" value="TreeGrafter"/>
</dbReference>
<keyword evidence="8" id="KW-1185">Reference proteome</keyword>
<name>A0AAN8JL52_PATCE</name>
<keyword evidence="3" id="KW-0689">Ribosomal protein</keyword>
<dbReference type="Pfam" id="PF06984">
    <property type="entry name" value="MRP-L47"/>
    <property type="match status" value="1"/>
</dbReference>
<organism evidence="7 8">
    <name type="scientific">Patella caerulea</name>
    <name type="common">Rayed Mediterranean limpet</name>
    <dbReference type="NCBI Taxonomy" id="87958"/>
    <lineage>
        <taxon>Eukaryota</taxon>
        <taxon>Metazoa</taxon>
        <taxon>Spiralia</taxon>
        <taxon>Lophotrochozoa</taxon>
        <taxon>Mollusca</taxon>
        <taxon>Gastropoda</taxon>
        <taxon>Patellogastropoda</taxon>
        <taxon>Patelloidea</taxon>
        <taxon>Patellidae</taxon>
        <taxon>Patella</taxon>
    </lineage>
</organism>
<evidence type="ECO:0000256" key="4">
    <source>
        <dbReference type="ARBA" id="ARBA00023128"/>
    </source>
</evidence>